<evidence type="ECO:0000313" key="3">
    <source>
        <dbReference type="Proteomes" id="UP000609879"/>
    </source>
</evidence>
<dbReference type="Proteomes" id="UP000609879">
    <property type="component" value="Unassembled WGS sequence"/>
</dbReference>
<keyword evidence="1" id="KW-0812">Transmembrane</keyword>
<proteinExistence type="predicted"/>
<comment type="caution">
    <text evidence="2">The sequence shown here is derived from an EMBL/GenBank/DDBJ whole genome shotgun (WGS) entry which is preliminary data.</text>
</comment>
<gene>
    <name evidence="2" type="ORF">Ade02nite_83890</name>
</gene>
<feature type="transmembrane region" description="Helical" evidence="1">
    <location>
        <begin position="41"/>
        <end position="64"/>
    </location>
</feature>
<protein>
    <submittedName>
        <fullName evidence="2">Uncharacterized protein</fullName>
    </submittedName>
</protein>
<name>A0ABQ3YIC5_9ACTN</name>
<evidence type="ECO:0000313" key="2">
    <source>
        <dbReference type="EMBL" id="GID79748.1"/>
    </source>
</evidence>
<dbReference type="EMBL" id="BOMI01000177">
    <property type="protein sequence ID" value="GID79748.1"/>
    <property type="molecule type" value="Genomic_DNA"/>
</dbReference>
<evidence type="ECO:0000256" key="1">
    <source>
        <dbReference type="SAM" id="Phobius"/>
    </source>
</evidence>
<keyword evidence="1" id="KW-1133">Transmembrane helix</keyword>
<keyword evidence="3" id="KW-1185">Reference proteome</keyword>
<sequence>MVSSGALVATVCAFLFARVGLGDGFLETGFFEGDALGDGVALVLGLGLGVVGALVSALSVAGGAKGCSAALGMVLSASASLVSPAKVNPDPMTTAVTPATSV</sequence>
<keyword evidence="1" id="KW-0472">Membrane</keyword>
<reference evidence="2 3" key="1">
    <citation type="submission" date="2021-01" db="EMBL/GenBank/DDBJ databases">
        <title>Whole genome shotgun sequence of Actinoplanes deccanensis NBRC 13994.</title>
        <authorList>
            <person name="Komaki H."/>
            <person name="Tamura T."/>
        </authorList>
    </citation>
    <scope>NUCLEOTIDE SEQUENCE [LARGE SCALE GENOMIC DNA]</scope>
    <source>
        <strain evidence="2 3">NBRC 13994</strain>
    </source>
</reference>
<accession>A0ABQ3YIC5</accession>
<organism evidence="2 3">
    <name type="scientific">Paractinoplanes deccanensis</name>
    <dbReference type="NCBI Taxonomy" id="113561"/>
    <lineage>
        <taxon>Bacteria</taxon>
        <taxon>Bacillati</taxon>
        <taxon>Actinomycetota</taxon>
        <taxon>Actinomycetes</taxon>
        <taxon>Micromonosporales</taxon>
        <taxon>Micromonosporaceae</taxon>
        <taxon>Paractinoplanes</taxon>
    </lineage>
</organism>